<organism evidence="1 2">
    <name type="scientific">Mytilus edulis</name>
    <name type="common">Blue mussel</name>
    <dbReference type="NCBI Taxonomy" id="6550"/>
    <lineage>
        <taxon>Eukaryota</taxon>
        <taxon>Metazoa</taxon>
        <taxon>Spiralia</taxon>
        <taxon>Lophotrochozoa</taxon>
        <taxon>Mollusca</taxon>
        <taxon>Bivalvia</taxon>
        <taxon>Autobranchia</taxon>
        <taxon>Pteriomorphia</taxon>
        <taxon>Mytilida</taxon>
        <taxon>Mytiloidea</taxon>
        <taxon>Mytilidae</taxon>
        <taxon>Mytilinae</taxon>
        <taxon>Mytilus</taxon>
    </lineage>
</organism>
<dbReference type="SUPFAM" id="SSF56219">
    <property type="entry name" value="DNase I-like"/>
    <property type="match status" value="1"/>
</dbReference>
<protein>
    <submittedName>
        <fullName evidence="1">Uncharacterized protein</fullName>
    </submittedName>
</protein>
<dbReference type="EMBL" id="CAJPWZ010000195">
    <property type="protein sequence ID" value="CAG2188072.1"/>
    <property type="molecule type" value="Genomic_DNA"/>
</dbReference>
<name>A0A8S3PVV3_MYTED</name>
<dbReference type="AlphaFoldDB" id="A0A8S3PVV3"/>
<dbReference type="PANTHER" id="PTHR19446">
    <property type="entry name" value="REVERSE TRANSCRIPTASES"/>
    <property type="match status" value="1"/>
</dbReference>
<evidence type="ECO:0000313" key="2">
    <source>
        <dbReference type="Proteomes" id="UP000683360"/>
    </source>
</evidence>
<keyword evidence="2" id="KW-1185">Reference proteome</keyword>
<reference evidence="1" key="1">
    <citation type="submission" date="2021-03" db="EMBL/GenBank/DDBJ databases">
        <authorList>
            <person name="Bekaert M."/>
        </authorList>
    </citation>
    <scope>NUCLEOTIDE SEQUENCE</scope>
</reference>
<dbReference type="Proteomes" id="UP000683360">
    <property type="component" value="Unassembled WGS sequence"/>
</dbReference>
<gene>
    <name evidence="1" type="ORF">MEDL_3510</name>
</gene>
<dbReference type="OrthoDB" id="6121320at2759"/>
<comment type="caution">
    <text evidence="1">The sequence shown here is derived from an EMBL/GenBank/DDBJ whole genome shotgun (WGS) entry which is preliminary data.</text>
</comment>
<sequence length="729" mass="86438">MIDYCASVNVESHRNIILGDFNCIDQHIDTKNPNVVLDNNVILLCKKLCTMLNTIDSYRYKYPKKASYTFIGNKGAKTRIDKICISEALKHKMRDLKHIPYQYSDHKIVYISLKLQKTKWGNGYWKMNDSLLDKELYTEYINNFWINWKQRKSNYNVLVWWEIGKKKIKELTIRFSKQLVARERKELSETYMHLENEENKIQPDQVTIDNLSEIIIKLENKEIMGTIIRSRQDYYEEDIDNIDFFKQAEEKRGDKREVESVLDKNGKSCTFKSEVIKVVTDFYFDLYKSQNIDRQSVTNYLEDLNLNKLTEEDKTHFDTFITQDECLKLLKEFKNNKSPGVDGIGKSFYLKFWNIIGEDLVEVLNNVYLNGELTETMKTGLISLIYKNKDEIKVLGIWFGKNAVEINWKKKYYGLIQQIDKWKKRKLRYKHKVLVLNTYIISKFLYTARIYPPSEFYIKKINKVINNIELLNRTTITKQYKDGGQQVPDIKTKYEALLLYRISQVLTGNSSVWTSLFIYFIGITTRAILPKLAENMYRHSVVTIGQYERLKCIYLKYQSNIILNKKSFKAVYLQLLELNNVINKIEILYPNHVDLWTNNNCESINHVFKTAINWKPKSIPELVKILHELVKLEFADLRRALYSQGNYLLFGYYKRHQLLYQCWLTKSADQKDRLFHKLMKDSDKSRLTAEKGKTVTSTLYDFTMPLPQRLAKKPCQTKRPRVARTQPRF</sequence>
<proteinExistence type="predicted"/>
<dbReference type="InterPro" id="IPR036691">
    <property type="entry name" value="Endo/exonu/phosph_ase_sf"/>
</dbReference>
<accession>A0A8S3PVV3</accession>
<evidence type="ECO:0000313" key="1">
    <source>
        <dbReference type="EMBL" id="CAG2188072.1"/>
    </source>
</evidence>
<dbReference type="Gene3D" id="3.60.10.10">
    <property type="entry name" value="Endonuclease/exonuclease/phosphatase"/>
    <property type="match status" value="1"/>
</dbReference>